<dbReference type="Pfam" id="PF12229">
    <property type="entry name" value="PG_binding_4"/>
    <property type="match status" value="1"/>
</dbReference>
<dbReference type="PANTHER" id="PTHR35788">
    <property type="entry name" value="EXPORTED PROTEIN-RELATED"/>
    <property type="match status" value="1"/>
</dbReference>
<dbReference type="OrthoDB" id="9813301at2"/>
<dbReference type="RefSeq" id="WP_138129558.1">
    <property type="nucleotide sequence ID" value="NZ_SWLG01000031.1"/>
</dbReference>
<dbReference type="InterPro" id="IPR007391">
    <property type="entry name" value="Vancomycin_resist_VanW"/>
</dbReference>
<dbReference type="PANTHER" id="PTHR35788:SF1">
    <property type="entry name" value="EXPORTED PROTEIN"/>
    <property type="match status" value="1"/>
</dbReference>
<dbReference type="Pfam" id="PF04294">
    <property type="entry name" value="VanW"/>
    <property type="match status" value="1"/>
</dbReference>
<sequence length="311" mass="35032">MKFALLSICLFLVQPFVQSEDLTITHEGAEILKIHRNDFMNDLVGKPVIDHTKINSLLQRLKKEVNQEPVNAKIGKSEEILPEQIGYKVDVRKFTEQLYIYLFGSGPAFLEAPRLPIHPKVDSELLANIRTQQIGHYVTYFNSNNKERTHNIRLAAESIDSHVVFPNETFSFNKVVGKRTKEKGYLPAPVIVRGEVTEGIGGGICQVSSTLFNSVDNAGAKILQRYSHSKRVPYVPEGRDATVSWYGPDFSFKNTYNQPLLIRSRVYGGQVSISIYSSDVVNFESRKIPGASKKLPEEIELGQNVDSYDVE</sequence>
<protein>
    <recommendedName>
        <fullName evidence="1">YoaR-like putative peptidoglycan binding domain-containing protein</fullName>
    </recommendedName>
</protein>
<evidence type="ECO:0000259" key="1">
    <source>
        <dbReference type="Pfam" id="PF12229"/>
    </source>
</evidence>
<evidence type="ECO:0000313" key="3">
    <source>
        <dbReference type="Proteomes" id="UP000308230"/>
    </source>
</evidence>
<keyword evidence="3" id="KW-1185">Reference proteome</keyword>
<dbReference type="EMBL" id="SWLG01000031">
    <property type="protein sequence ID" value="TLS35039.1"/>
    <property type="molecule type" value="Genomic_DNA"/>
</dbReference>
<proteinExistence type="predicted"/>
<gene>
    <name evidence="2" type="ORF">FCL54_22535</name>
</gene>
<name>A0A5R9EWK5_9BACL</name>
<organism evidence="2 3">
    <name type="scientific">Exobacillus caeni</name>
    <dbReference type="NCBI Taxonomy" id="2574798"/>
    <lineage>
        <taxon>Bacteria</taxon>
        <taxon>Bacillati</taxon>
        <taxon>Bacillota</taxon>
        <taxon>Bacilli</taxon>
        <taxon>Bacillales</taxon>
        <taxon>Guptibacillaceae</taxon>
        <taxon>Exobacillus</taxon>
    </lineage>
</organism>
<accession>A0A5R9EWK5</accession>
<dbReference type="InterPro" id="IPR022029">
    <property type="entry name" value="YoaR-like_PG-bd"/>
</dbReference>
<dbReference type="InterPro" id="IPR052913">
    <property type="entry name" value="Glycopeptide_resist_protein"/>
</dbReference>
<dbReference type="Proteomes" id="UP000308230">
    <property type="component" value="Unassembled WGS sequence"/>
</dbReference>
<comment type="caution">
    <text evidence="2">The sequence shown here is derived from an EMBL/GenBank/DDBJ whole genome shotgun (WGS) entry which is preliminary data.</text>
</comment>
<reference evidence="2 3" key="1">
    <citation type="submission" date="2019-04" db="EMBL/GenBank/DDBJ databases">
        <title>Bacillus caeni sp. nov., a bacterium isolated from mangrove sediment.</title>
        <authorList>
            <person name="Huang H."/>
            <person name="Mo K."/>
            <person name="Hu Y."/>
        </authorList>
    </citation>
    <scope>NUCLEOTIDE SEQUENCE [LARGE SCALE GENOMIC DNA]</scope>
    <source>
        <strain evidence="2 3">HB172195</strain>
    </source>
</reference>
<evidence type="ECO:0000313" key="2">
    <source>
        <dbReference type="EMBL" id="TLS35039.1"/>
    </source>
</evidence>
<feature type="domain" description="YoaR-like putative peptidoglycan binding" evidence="1">
    <location>
        <begin position="25"/>
        <end position="99"/>
    </location>
</feature>
<dbReference type="AlphaFoldDB" id="A0A5R9EWK5"/>